<dbReference type="InterPro" id="IPR016181">
    <property type="entry name" value="Acyl_CoA_acyltransferase"/>
</dbReference>
<dbReference type="InterPro" id="IPR050832">
    <property type="entry name" value="Bact_Acetyltransf"/>
</dbReference>
<evidence type="ECO:0000259" key="3">
    <source>
        <dbReference type="PROSITE" id="PS51186"/>
    </source>
</evidence>
<keyword evidence="2" id="KW-0012">Acyltransferase</keyword>
<dbReference type="EMBL" id="JABWDU010000002">
    <property type="protein sequence ID" value="NVD39464.1"/>
    <property type="molecule type" value="Genomic_DNA"/>
</dbReference>
<sequence>MVPRGSMTDPSIAISNLRDVPYFADDIAERVWRAWWEPRGFPLDHIAGLVAGNLGDHHIPFAIVAHRGATFIGTASVIDSDLEERPELGPWVAAVWVEPTFRGLGLGASIVRHAAEAALATGVETIYLCALPQKRAFYQRCGWQLDEKDVGESRLDVFSMRRS</sequence>
<keyword evidence="1 4" id="KW-0808">Transferase</keyword>
<organism evidence="4 5">
    <name type="scientific">Ensifer oleiphilus</name>
    <dbReference type="NCBI Taxonomy" id="2742698"/>
    <lineage>
        <taxon>Bacteria</taxon>
        <taxon>Pseudomonadati</taxon>
        <taxon>Pseudomonadota</taxon>
        <taxon>Alphaproteobacteria</taxon>
        <taxon>Hyphomicrobiales</taxon>
        <taxon>Rhizobiaceae</taxon>
        <taxon>Sinorhizobium/Ensifer group</taxon>
        <taxon>Ensifer</taxon>
    </lineage>
</organism>
<accession>A0A7Y6UMY6</accession>
<dbReference type="Gene3D" id="3.40.630.30">
    <property type="match status" value="1"/>
</dbReference>
<dbReference type="InterPro" id="IPR000182">
    <property type="entry name" value="GNAT_dom"/>
</dbReference>
<dbReference type="PROSITE" id="PS51186">
    <property type="entry name" value="GNAT"/>
    <property type="match status" value="1"/>
</dbReference>
<comment type="caution">
    <text evidence="4">The sequence shown here is derived from an EMBL/GenBank/DDBJ whole genome shotgun (WGS) entry which is preliminary data.</text>
</comment>
<dbReference type="CDD" id="cd04301">
    <property type="entry name" value="NAT_SF"/>
    <property type="match status" value="1"/>
</dbReference>
<evidence type="ECO:0000256" key="2">
    <source>
        <dbReference type="ARBA" id="ARBA00023315"/>
    </source>
</evidence>
<reference evidence="4 5" key="1">
    <citation type="submission" date="2020-06" db="EMBL/GenBank/DDBJ databases">
        <authorList>
            <person name="Grouzdev D.S."/>
        </authorList>
    </citation>
    <scope>NUCLEOTIDE SEQUENCE [LARGE SCALE GENOMIC DNA]</scope>
    <source>
        <strain evidence="4 5">HO-A22</strain>
    </source>
</reference>
<dbReference type="SUPFAM" id="SSF55729">
    <property type="entry name" value="Acyl-CoA N-acyltransferases (Nat)"/>
    <property type="match status" value="1"/>
</dbReference>
<keyword evidence="5" id="KW-1185">Reference proteome</keyword>
<dbReference type="Pfam" id="PF00583">
    <property type="entry name" value="Acetyltransf_1"/>
    <property type="match status" value="1"/>
</dbReference>
<dbReference type="Proteomes" id="UP000520198">
    <property type="component" value="Unassembled WGS sequence"/>
</dbReference>
<dbReference type="PANTHER" id="PTHR43877:SF1">
    <property type="entry name" value="ACETYLTRANSFERASE"/>
    <property type="match status" value="1"/>
</dbReference>
<gene>
    <name evidence="4" type="ORF">HT585_11395</name>
</gene>
<evidence type="ECO:0000313" key="4">
    <source>
        <dbReference type="EMBL" id="NVD39464.1"/>
    </source>
</evidence>
<protein>
    <submittedName>
        <fullName evidence="4">GNAT family N-acetyltransferase</fullName>
    </submittedName>
</protein>
<dbReference type="PANTHER" id="PTHR43877">
    <property type="entry name" value="AMINOALKYLPHOSPHONATE N-ACETYLTRANSFERASE-RELATED-RELATED"/>
    <property type="match status" value="1"/>
</dbReference>
<dbReference type="GO" id="GO:0016747">
    <property type="term" value="F:acyltransferase activity, transferring groups other than amino-acyl groups"/>
    <property type="evidence" value="ECO:0007669"/>
    <property type="project" value="InterPro"/>
</dbReference>
<evidence type="ECO:0000256" key="1">
    <source>
        <dbReference type="ARBA" id="ARBA00022679"/>
    </source>
</evidence>
<dbReference type="AlphaFoldDB" id="A0A7Y6UMY6"/>
<evidence type="ECO:0000313" key="5">
    <source>
        <dbReference type="Proteomes" id="UP000520198"/>
    </source>
</evidence>
<proteinExistence type="predicted"/>
<feature type="domain" description="N-acetyltransferase" evidence="3">
    <location>
        <begin position="15"/>
        <end position="163"/>
    </location>
</feature>
<name>A0A7Y6UMY6_9HYPH</name>